<dbReference type="RefSeq" id="WP_256550538.1">
    <property type="nucleotide sequence ID" value="NZ_CP101751.1"/>
</dbReference>
<evidence type="ECO:0000313" key="2">
    <source>
        <dbReference type="EMBL" id="UUC44853.1"/>
    </source>
</evidence>
<sequence>MRITQIAVLVSSFFLINTCRETRAGVKMIVKEKETRQLVTETNPAAIQSLIEDTSTEMSLLALNVLHGNHSGNNNKKPNQEPVRKAEIEVTDDDFQNVPPVDTYWLQNLKMSLR</sequence>
<organism evidence="2 3">
    <name type="scientific">Flavobacterium cerinum</name>
    <dbReference type="NCBI Taxonomy" id="2502784"/>
    <lineage>
        <taxon>Bacteria</taxon>
        <taxon>Pseudomonadati</taxon>
        <taxon>Bacteroidota</taxon>
        <taxon>Flavobacteriia</taxon>
        <taxon>Flavobacteriales</taxon>
        <taxon>Flavobacteriaceae</taxon>
        <taxon>Flavobacterium</taxon>
    </lineage>
</organism>
<accession>A0ABY5ISW2</accession>
<feature type="region of interest" description="Disordered" evidence="1">
    <location>
        <begin position="67"/>
        <end position="86"/>
    </location>
</feature>
<dbReference type="Proteomes" id="UP001059844">
    <property type="component" value="Chromosome"/>
</dbReference>
<evidence type="ECO:0000313" key="3">
    <source>
        <dbReference type="Proteomes" id="UP001059844"/>
    </source>
</evidence>
<evidence type="ECO:0000256" key="1">
    <source>
        <dbReference type="SAM" id="MobiDB-lite"/>
    </source>
</evidence>
<protein>
    <submittedName>
        <fullName evidence="2">Uncharacterized protein</fullName>
    </submittedName>
</protein>
<keyword evidence="3" id="KW-1185">Reference proteome</keyword>
<dbReference type="EMBL" id="CP101751">
    <property type="protein sequence ID" value="UUC44853.1"/>
    <property type="molecule type" value="Genomic_DNA"/>
</dbReference>
<proteinExistence type="predicted"/>
<name>A0ABY5ISW2_9FLAO</name>
<reference evidence="2" key="1">
    <citation type="submission" date="2022-07" db="EMBL/GenBank/DDBJ databases">
        <title>Isolation, identification, and degradation of a PFOSA degrading strain from sewage treatment plant.</title>
        <authorList>
            <person name="Zhang L."/>
            <person name="Huo Y."/>
        </authorList>
    </citation>
    <scope>NUCLEOTIDE SEQUENCE</scope>
    <source>
        <strain evidence="2">C1</strain>
    </source>
</reference>
<gene>
    <name evidence="2" type="ORF">NOX80_14605</name>
</gene>